<organism evidence="1 2">
    <name type="scientific">Escherichia coli O6:K15:H31 (strain 536 / UPEC)</name>
    <dbReference type="NCBI Taxonomy" id="362663"/>
    <lineage>
        <taxon>Bacteria</taxon>
        <taxon>Pseudomonadati</taxon>
        <taxon>Pseudomonadota</taxon>
        <taxon>Gammaproteobacteria</taxon>
        <taxon>Enterobacterales</taxon>
        <taxon>Enterobacteriaceae</taxon>
        <taxon>Escherichia</taxon>
    </lineage>
</organism>
<gene>
    <name evidence="1" type="ordered locus">ECP_3998</name>
</gene>
<accession>A0A454A9M0</accession>
<evidence type="ECO:0000313" key="2">
    <source>
        <dbReference type="Proteomes" id="UP000009182"/>
    </source>
</evidence>
<dbReference type="EMBL" id="CP000247">
    <property type="protein sequence ID" value="ABG71958.1"/>
    <property type="molecule type" value="Genomic_DNA"/>
</dbReference>
<dbReference type="Proteomes" id="UP000009182">
    <property type="component" value="Chromosome"/>
</dbReference>
<sequence length="109" mass="12645">MECRPHSSKRAIHTQLIYGIQSLFQSLNIEVQDVSPDLLPVMTVIPPKSTVTRGIRDISYVKGNRYHFSRLVFLVSRRKNGLKRDQFNTLLIDRKERCATYKCSTVYSL</sequence>
<reference evidence="1 2" key="1">
    <citation type="journal article" date="2006" name="Mol. Microbiol.">
        <title>Role of pathogenicity island-associated integrases in the genome plasticity of uropathogenic Escherichia coli strain 536.</title>
        <authorList>
            <person name="Hochhut B."/>
            <person name="Wilde C."/>
            <person name="Balling G."/>
            <person name="Middendorf B."/>
            <person name="Dobrindt U."/>
            <person name="Brzuszkiewicz E."/>
            <person name="Gottschalk G."/>
            <person name="Carniel E."/>
            <person name="Hacker J."/>
        </authorList>
    </citation>
    <scope>NUCLEOTIDE SEQUENCE [LARGE SCALE GENOMIC DNA]</scope>
    <source>
        <strain evidence="2">536 / UPEC</strain>
    </source>
</reference>
<dbReference type="AlphaFoldDB" id="A0A454A9M0"/>
<protein>
    <submittedName>
        <fullName evidence="1">Uncharacterized protein</fullName>
    </submittedName>
</protein>
<name>A0A454A9M0_ECOL5</name>
<proteinExistence type="predicted"/>
<evidence type="ECO:0000313" key="1">
    <source>
        <dbReference type="EMBL" id="ABG71958.1"/>
    </source>
</evidence>
<dbReference type="KEGG" id="ecp:ECP_3998"/>